<dbReference type="Gene3D" id="1.10.357.10">
    <property type="entry name" value="Tetracycline Repressor, domain 2"/>
    <property type="match status" value="1"/>
</dbReference>
<dbReference type="AlphaFoldDB" id="A0A0K2GYQ1"/>
<keyword evidence="5" id="KW-1185">Reference proteome</keyword>
<gene>
    <name evidence="4" type="ORF">CLAC_02615</name>
</gene>
<proteinExistence type="predicted"/>
<dbReference type="Proteomes" id="UP000058446">
    <property type="component" value="Chromosome"/>
</dbReference>
<dbReference type="InterPro" id="IPR050109">
    <property type="entry name" value="HTH-type_TetR-like_transc_reg"/>
</dbReference>
<name>A0A0K2GYQ1_9CORY</name>
<dbReference type="SUPFAM" id="SSF46689">
    <property type="entry name" value="Homeodomain-like"/>
    <property type="match status" value="1"/>
</dbReference>
<dbReference type="GO" id="GO:0000976">
    <property type="term" value="F:transcription cis-regulatory region binding"/>
    <property type="evidence" value="ECO:0007669"/>
    <property type="project" value="TreeGrafter"/>
</dbReference>
<dbReference type="EMBL" id="CP006841">
    <property type="protein sequence ID" value="ALA66803.1"/>
    <property type="molecule type" value="Genomic_DNA"/>
</dbReference>
<dbReference type="GO" id="GO:0003700">
    <property type="term" value="F:DNA-binding transcription factor activity"/>
    <property type="evidence" value="ECO:0007669"/>
    <property type="project" value="TreeGrafter"/>
</dbReference>
<dbReference type="InterPro" id="IPR009057">
    <property type="entry name" value="Homeodomain-like_sf"/>
</dbReference>
<organism evidence="4 5">
    <name type="scientific">Corynebacterium lactis RW2-5</name>
    <dbReference type="NCBI Taxonomy" id="1408189"/>
    <lineage>
        <taxon>Bacteria</taxon>
        <taxon>Bacillati</taxon>
        <taxon>Actinomycetota</taxon>
        <taxon>Actinomycetes</taxon>
        <taxon>Mycobacteriales</taxon>
        <taxon>Corynebacteriaceae</taxon>
        <taxon>Corynebacterium</taxon>
    </lineage>
</organism>
<dbReference type="InterPro" id="IPR041490">
    <property type="entry name" value="KstR2_TetR_C"/>
</dbReference>
<dbReference type="InterPro" id="IPR001647">
    <property type="entry name" value="HTH_TetR"/>
</dbReference>
<sequence>MNFASKLGGRALIVLNIVAMSRRAEARQRREGEILTAAAAIIADRGFHQTRLEDVGSAVGISGPALYRYFSGKEDLLAQILIDISIRLVDGGRAVLEQAKIDGWGPERTLRELLAHHVKFAVTEPDRIRVQEREGGNLASQERAKVRSLQRLYLAMWVEALRSLQPGLTADQAQMKVQLVAGLINSSRHVVKWAGSQQTSDSTFMMALAALGIGEREWAG</sequence>
<dbReference type="Pfam" id="PF00440">
    <property type="entry name" value="TetR_N"/>
    <property type="match status" value="1"/>
</dbReference>
<dbReference type="KEGG" id="clw:CLAC_02615"/>
<evidence type="ECO:0000313" key="5">
    <source>
        <dbReference type="Proteomes" id="UP000058446"/>
    </source>
</evidence>
<accession>A0A0K2GYQ1</accession>
<evidence type="ECO:0000256" key="1">
    <source>
        <dbReference type="ARBA" id="ARBA00023125"/>
    </source>
</evidence>
<feature type="domain" description="HTH tetR-type" evidence="3">
    <location>
        <begin position="28"/>
        <end position="88"/>
    </location>
</feature>
<evidence type="ECO:0000256" key="2">
    <source>
        <dbReference type="PROSITE-ProRule" id="PRU00335"/>
    </source>
</evidence>
<dbReference type="PANTHER" id="PTHR30055:SF237">
    <property type="entry name" value="TRANSCRIPTIONAL REPRESSOR MCE3R"/>
    <property type="match status" value="1"/>
</dbReference>
<reference evidence="4 5" key="1">
    <citation type="submission" date="2013-10" db="EMBL/GenBank/DDBJ databases">
        <title>Complete genome sequence of Corynebacterium lactis DSM 45799(T), isolated from raw cow milk.</title>
        <authorList>
            <person name="Ruckert C."/>
            <person name="Albersmeier A."/>
            <person name="Lipski A."/>
            <person name="Kalinowski J."/>
        </authorList>
    </citation>
    <scope>NUCLEOTIDE SEQUENCE [LARGE SCALE GENOMIC DNA]</scope>
    <source>
        <strain evidence="4 5">RW2-5</strain>
    </source>
</reference>
<evidence type="ECO:0000313" key="4">
    <source>
        <dbReference type="EMBL" id="ALA66803.1"/>
    </source>
</evidence>
<dbReference type="PATRIC" id="fig|1408189.4.peg.520"/>
<keyword evidence="1 2" id="KW-0238">DNA-binding</keyword>
<dbReference type="PANTHER" id="PTHR30055">
    <property type="entry name" value="HTH-TYPE TRANSCRIPTIONAL REGULATOR RUTR"/>
    <property type="match status" value="1"/>
</dbReference>
<dbReference type="Gene3D" id="1.10.10.60">
    <property type="entry name" value="Homeodomain-like"/>
    <property type="match status" value="1"/>
</dbReference>
<dbReference type="PROSITE" id="PS50977">
    <property type="entry name" value="HTH_TETR_2"/>
    <property type="match status" value="1"/>
</dbReference>
<feature type="DNA-binding region" description="H-T-H motif" evidence="2">
    <location>
        <begin position="51"/>
        <end position="70"/>
    </location>
</feature>
<protein>
    <submittedName>
        <fullName evidence="4">TetR family transcriptional regulator</fullName>
    </submittedName>
</protein>
<dbReference type="STRING" id="1408189.CLAC_02615"/>
<evidence type="ECO:0000259" key="3">
    <source>
        <dbReference type="PROSITE" id="PS50977"/>
    </source>
</evidence>
<dbReference type="Pfam" id="PF17932">
    <property type="entry name" value="TetR_C_24"/>
    <property type="match status" value="1"/>
</dbReference>
<dbReference type="PRINTS" id="PR00455">
    <property type="entry name" value="HTHTETR"/>
</dbReference>